<dbReference type="AlphaFoldDB" id="A0A1G9UI23"/>
<sequence>MFLGVLTRCMFYLFALKSQKAYLRVGGDAASIVNAAGNKFRSVIINMEKICLILFVR</sequence>
<proteinExistence type="predicted"/>
<dbReference type="STRING" id="990371.SAMN05421813_11681"/>
<keyword evidence="2" id="KW-1185">Reference proteome</keyword>
<gene>
    <name evidence="1" type="ORF">SAMN05421813_11681</name>
</gene>
<accession>A0A1G9UI23</accession>
<evidence type="ECO:0000313" key="1">
    <source>
        <dbReference type="EMBL" id="SDM59568.1"/>
    </source>
</evidence>
<evidence type="ECO:0000313" key="2">
    <source>
        <dbReference type="Proteomes" id="UP000199226"/>
    </source>
</evidence>
<dbReference type="Proteomes" id="UP000199226">
    <property type="component" value="Unassembled WGS sequence"/>
</dbReference>
<dbReference type="EMBL" id="FNHH01000016">
    <property type="protein sequence ID" value="SDM59568.1"/>
    <property type="molecule type" value="Genomic_DNA"/>
</dbReference>
<organism evidence="1 2">
    <name type="scientific">Daejeonella rubra</name>
    <dbReference type="NCBI Taxonomy" id="990371"/>
    <lineage>
        <taxon>Bacteria</taxon>
        <taxon>Pseudomonadati</taxon>
        <taxon>Bacteroidota</taxon>
        <taxon>Sphingobacteriia</taxon>
        <taxon>Sphingobacteriales</taxon>
        <taxon>Sphingobacteriaceae</taxon>
        <taxon>Daejeonella</taxon>
    </lineage>
</organism>
<name>A0A1G9UI23_9SPHI</name>
<reference evidence="2" key="1">
    <citation type="submission" date="2016-10" db="EMBL/GenBank/DDBJ databases">
        <authorList>
            <person name="Varghese N."/>
            <person name="Submissions S."/>
        </authorList>
    </citation>
    <scope>NUCLEOTIDE SEQUENCE [LARGE SCALE GENOMIC DNA]</scope>
    <source>
        <strain evidence="2">DSM 24536</strain>
    </source>
</reference>
<protein>
    <submittedName>
        <fullName evidence="1">Uncharacterized protein</fullName>
    </submittedName>
</protein>